<organism evidence="1 2">
    <name type="scientific">Glossina brevipalpis</name>
    <dbReference type="NCBI Taxonomy" id="37001"/>
    <lineage>
        <taxon>Eukaryota</taxon>
        <taxon>Metazoa</taxon>
        <taxon>Ecdysozoa</taxon>
        <taxon>Arthropoda</taxon>
        <taxon>Hexapoda</taxon>
        <taxon>Insecta</taxon>
        <taxon>Pterygota</taxon>
        <taxon>Neoptera</taxon>
        <taxon>Endopterygota</taxon>
        <taxon>Diptera</taxon>
        <taxon>Brachycera</taxon>
        <taxon>Muscomorpha</taxon>
        <taxon>Hippoboscoidea</taxon>
        <taxon>Glossinidae</taxon>
        <taxon>Glossina</taxon>
    </lineage>
</organism>
<dbReference type="EnsemblMetazoa" id="GBRI012010-RA">
    <property type="protein sequence ID" value="GBRI012010-PA"/>
    <property type="gene ID" value="GBRI012010"/>
</dbReference>
<protein>
    <submittedName>
        <fullName evidence="1">Reverse transcriptase domain-containing protein</fullName>
    </submittedName>
</protein>
<dbReference type="AlphaFoldDB" id="A0A1A9WA87"/>
<dbReference type="VEuPathDB" id="VectorBase:GBRI012010"/>
<keyword evidence="2" id="KW-1185">Reference proteome</keyword>
<accession>A0A1A9WA87</accession>
<reference evidence="1" key="2">
    <citation type="submission" date="2020-05" db="UniProtKB">
        <authorList>
            <consortium name="EnsemblMetazoa"/>
        </authorList>
    </citation>
    <scope>IDENTIFICATION</scope>
    <source>
        <strain evidence="1">IAEA</strain>
    </source>
</reference>
<evidence type="ECO:0000313" key="2">
    <source>
        <dbReference type="Proteomes" id="UP000091820"/>
    </source>
</evidence>
<name>A0A1A9WA87_9MUSC</name>
<proteinExistence type="predicted"/>
<reference evidence="2" key="1">
    <citation type="submission" date="2014-03" db="EMBL/GenBank/DDBJ databases">
        <authorList>
            <person name="Aksoy S."/>
            <person name="Warren W."/>
            <person name="Wilson R.K."/>
        </authorList>
    </citation>
    <scope>NUCLEOTIDE SEQUENCE [LARGE SCALE GENOMIC DNA]</scope>
    <source>
        <strain evidence="2">IAEA</strain>
    </source>
</reference>
<sequence length="143" mass="17322">MQNHVAEVFNVLKIYFLLWKRYCRLQDIGLVNAYMQLNSLNATVFSHSRRSSRTYYTVRFPTWLIYLLRERTVSQYLINIVTNYFTGRKVHYQRESRRRELLVTEVLPQGSILSYALWNITIKIEMELNRKREVKHCGKPRME</sequence>
<dbReference type="Proteomes" id="UP000091820">
    <property type="component" value="Unassembled WGS sequence"/>
</dbReference>
<evidence type="ECO:0000313" key="1">
    <source>
        <dbReference type="EnsemblMetazoa" id="GBRI012010-PA"/>
    </source>
</evidence>